<protein>
    <submittedName>
        <fullName evidence="5">DUF1212-domain-containing protein</fullName>
    </submittedName>
</protein>
<dbReference type="PANTHER" id="PTHR31082:SF4">
    <property type="entry name" value="PHEROMONE-REGULATED MEMBRANE PROTEIN 10"/>
    <property type="match status" value="1"/>
</dbReference>
<feature type="compositionally biased region" description="Acidic residues" evidence="2">
    <location>
        <begin position="1"/>
        <end position="12"/>
    </location>
</feature>
<comment type="similarity">
    <text evidence="1">Belongs to the ThrE exporter (TC 2.A.79) family.</text>
</comment>
<dbReference type="AlphaFoldDB" id="A0A550CS93"/>
<dbReference type="InterPro" id="IPR051361">
    <property type="entry name" value="ThrE/Ser_Exporter"/>
</dbReference>
<dbReference type="GO" id="GO:0022857">
    <property type="term" value="F:transmembrane transporter activity"/>
    <property type="evidence" value="ECO:0007669"/>
    <property type="project" value="InterPro"/>
</dbReference>
<dbReference type="EMBL" id="VDMD01000002">
    <property type="protein sequence ID" value="TRM67657.1"/>
    <property type="molecule type" value="Genomic_DNA"/>
</dbReference>
<feature type="transmembrane region" description="Helical" evidence="3">
    <location>
        <begin position="380"/>
        <end position="399"/>
    </location>
</feature>
<feature type="transmembrane region" description="Helical" evidence="3">
    <location>
        <begin position="245"/>
        <end position="266"/>
    </location>
</feature>
<evidence type="ECO:0000313" key="5">
    <source>
        <dbReference type="EMBL" id="TRM67657.1"/>
    </source>
</evidence>
<evidence type="ECO:0000259" key="4">
    <source>
        <dbReference type="Pfam" id="PF06738"/>
    </source>
</evidence>
<feature type="transmembrane region" description="Helical" evidence="3">
    <location>
        <begin position="196"/>
        <end position="213"/>
    </location>
</feature>
<organism evidence="5 6">
    <name type="scientific">Schizophyllum amplum</name>
    <dbReference type="NCBI Taxonomy" id="97359"/>
    <lineage>
        <taxon>Eukaryota</taxon>
        <taxon>Fungi</taxon>
        <taxon>Dikarya</taxon>
        <taxon>Basidiomycota</taxon>
        <taxon>Agaricomycotina</taxon>
        <taxon>Agaricomycetes</taxon>
        <taxon>Agaricomycetidae</taxon>
        <taxon>Agaricales</taxon>
        <taxon>Schizophyllaceae</taxon>
        <taxon>Schizophyllum</taxon>
    </lineage>
</organism>
<evidence type="ECO:0000256" key="3">
    <source>
        <dbReference type="SAM" id="Phobius"/>
    </source>
</evidence>
<feature type="transmembrane region" description="Helical" evidence="3">
    <location>
        <begin position="219"/>
        <end position="238"/>
    </location>
</feature>
<evidence type="ECO:0000313" key="6">
    <source>
        <dbReference type="Proteomes" id="UP000320762"/>
    </source>
</evidence>
<feature type="transmembrane region" description="Helical" evidence="3">
    <location>
        <begin position="411"/>
        <end position="430"/>
    </location>
</feature>
<feature type="transmembrane region" description="Helical" evidence="3">
    <location>
        <begin position="460"/>
        <end position="479"/>
    </location>
</feature>
<dbReference type="PANTHER" id="PTHR31082">
    <property type="entry name" value="PHEROMONE-REGULATED MEMBRANE PROTEIN 10"/>
    <property type="match status" value="1"/>
</dbReference>
<keyword evidence="6" id="KW-1185">Reference proteome</keyword>
<evidence type="ECO:0000256" key="1">
    <source>
        <dbReference type="ARBA" id="ARBA00034125"/>
    </source>
</evidence>
<gene>
    <name evidence="5" type="ORF">BD626DRAFT_394391</name>
</gene>
<feature type="domain" description="Threonine/serine exporter-like N-terminal" evidence="4">
    <location>
        <begin position="64"/>
        <end position="304"/>
    </location>
</feature>
<reference evidence="5 6" key="1">
    <citation type="journal article" date="2019" name="New Phytol.">
        <title>Comparative genomics reveals unique wood-decay strategies and fruiting body development in the Schizophyllaceae.</title>
        <authorList>
            <person name="Almasi E."/>
            <person name="Sahu N."/>
            <person name="Krizsan K."/>
            <person name="Balint B."/>
            <person name="Kovacs G.M."/>
            <person name="Kiss B."/>
            <person name="Cseklye J."/>
            <person name="Drula E."/>
            <person name="Henrissat B."/>
            <person name="Nagy I."/>
            <person name="Chovatia M."/>
            <person name="Adam C."/>
            <person name="LaButti K."/>
            <person name="Lipzen A."/>
            <person name="Riley R."/>
            <person name="Grigoriev I.V."/>
            <person name="Nagy L.G."/>
        </authorList>
    </citation>
    <scope>NUCLEOTIDE SEQUENCE [LARGE SCALE GENOMIC DNA]</scope>
    <source>
        <strain evidence="5 6">NL-1724</strain>
    </source>
</reference>
<feature type="region of interest" description="Disordered" evidence="2">
    <location>
        <begin position="1"/>
        <end position="21"/>
    </location>
</feature>
<dbReference type="Proteomes" id="UP000320762">
    <property type="component" value="Unassembled WGS sequence"/>
</dbReference>
<dbReference type="OrthoDB" id="413008at2759"/>
<comment type="caution">
    <text evidence="5">The sequence shown here is derived from an EMBL/GenBank/DDBJ whole genome shotgun (WGS) entry which is preliminary data.</text>
</comment>
<name>A0A550CS93_9AGAR</name>
<accession>A0A550CS93</accession>
<feature type="transmembrane region" description="Helical" evidence="3">
    <location>
        <begin position="436"/>
        <end position="453"/>
    </location>
</feature>
<feature type="transmembrane region" description="Helical" evidence="3">
    <location>
        <begin position="491"/>
        <end position="516"/>
    </location>
</feature>
<dbReference type="Pfam" id="PF06738">
    <property type="entry name" value="ThrE"/>
    <property type="match status" value="1"/>
</dbReference>
<keyword evidence="3" id="KW-0472">Membrane</keyword>
<keyword evidence="3" id="KW-0812">Transmembrane</keyword>
<evidence type="ECO:0000256" key="2">
    <source>
        <dbReference type="SAM" id="MobiDB-lite"/>
    </source>
</evidence>
<proteinExistence type="inferred from homology"/>
<feature type="transmembrane region" description="Helical" evidence="3">
    <location>
        <begin position="286"/>
        <end position="307"/>
    </location>
</feature>
<sequence>MNSDYEGLDPDDPIVTGKKANQLEDPEDIRKHTLRKMDYRTRRKHLQRIKIEFNISSMEERQLFLIKLARALMTFGAPSHRIESQLNAAARILEVQAEFIHLPSVIICSFGDQESNCSETHFIKCQSRLSLGALHKVHMIYRTVVHDEISAKRAKIQLHQLMEAPPTYSVPFRVFMAFCLSALICPLAFGGSFVDMWIAGVGAFVLSVLQLCATKSALYANVFEITVAIFVSFTARGLSSIRSRIFCYSAISSAGIVGILPGYLILSSSLELASKNIVCGSVKMVYALIYTLFLGFGLQIGSDLYLLFDRGMRDQLEELSSNLTSTVALTGSWMADNGTANNSVPMIGTWTFTHNVPFDEADIINGCYRPVTFPWFLQPYPMWTAAIIVPVFSTLSSLANLQPFRSKQLPVMVIISCVSYVANKLANHYIFNRSDVVSAIGAFTVGLLGNIYSRRMGGTAFTSMVTGVLFLVPSGLSQAGGITASGNGIDIGGAMIAVTIGITVGLFMSQALVYMFGQRKNAAVFSF</sequence>
<keyword evidence="3" id="KW-1133">Transmembrane helix</keyword>
<dbReference type="InterPro" id="IPR010619">
    <property type="entry name" value="ThrE-like_N"/>
</dbReference>